<sequence>MAAENFWVRYAQQFSDYNLNLLMTVELRTMLSITLCLYGSHTEIDQLRAITIPTSEVAIGHMSSFKQNSGVTVRVTDKILVPAYPNTVYIRSTGIPVDNKNSKREMRIN</sequence>
<organism evidence="1 2">
    <name type="scientific">Oryza sativa subsp. japonica</name>
    <name type="common">Rice</name>
    <dbReference type="NCBI Taxonomy" id="39947"/>
    <lineage>
        <taxon>Eukaryota</taxon>
        <taxon>Viridiplantae</taxon>
        <taxon>Streptophyta</taxon>
        <taxon>Embryophyta</taxon>
        <taxon>Tracheophyta</taxon>
        <taxon>Spermatophyta</taxon>
        <taxon>Magnoliopsida</taxon>
        <taxon>Liliopsida</taxon>
        <taxon>Poales</taxon>
        <taxon>Poaceae</taxon>
        <taxon>BOP clade</taxon>
        <taxon>Oryzoideae</taxon>
        <taxon>Oryzeae</taxon>
        <taxon>Oryzinae</taxon>
        <taxon>Oryza</taxon>
        <taxon>Oryza sativa</taxon>
    </lineage>
</organism>
<proteinExistence type="predicted"/>
<name>Q2R5E3_ORYSJ</name>
<protein>
    <submittedName>
        <fullName evidence="1">Uncharacterized protein</fullName>
    </submittedName>
</protein>
<accession>Q2R5E3</accession>
<dbReference type="Proteomes" id="UP000000763">
    <property type="component" value="Chromosome 11"/>
</dbReference>
<evidence type="ECO:0000313" key="1">
    <source>
        <dbReference type="EMBL" id="AAX94979.1"/>
    </source>
</evidence>
<dbReference type="EMBL" id="AC145812">
    <property type="protein sequence ID" value="AAX94979.1"/>
    <property type="molecule type" value="Genomic_DNA"/>
</dbReference>
<gene>
    <name evidence="1" type="ordered locus">LOC_Os11g25300</name>
</gene>
<dbReference type="AlphaFoldDB" id="Q2R5E3"/>
<reference evidence="2" key="2">
    <citation type="journal article" date="2008" name="Nucleic Acids Res.">
        <title>The rice annotation project database (RAP-DB): 2008 update.</title>
        <authorList>
            <consortium name="The rice annotation project (RAP)"/>
        </authorList>
    </citation>
    <scope>GENOME REANNOTATION</scope>
    <source>
        <strain evidence="2">cv. Nipponbare</strain>
    </source>
</reference>
<reference evidence="2" key="1">
    <citation type="journal article" date="2005" name="Nature">
        <title>The map-based sequence of the rice genome.</title>
        <authorList>
            <consortium name="International rice genome sequencing project (IRGSP)"/>
            <person name="Matsumoto T."/>
            <person name="Wu J."/>
            <person name="Kanamori H."/>
            <person name="Katayose Y."/>
            <person name="Fujisawa M."/>
            <person name="Namiki N."/>
            <person name="Mizuno H."/>
            <person name="Yamamoto K."/>
            <person name="Antonio B.A."/>
            <person name="Baba T."/>
            <person name="Sakata K."/>
            <person name="Nagamura Y."/>
            <person name="Aoki H."/>
            <person name="Arikawa K."/>
            <person name="Arita K."/>
            <person name="Bito T."/>
            <person name="Chiden Y."/>
            <person name="Fujitsuka N."/>
            <person name="Fukunaka R."/>
            <person name="Hamada M."/>
            <person name="Harada C."/>
            <person name="Hayashi A."/>
            <person name="Hijishita S."/>
            <person name="Honda M."/>
            <person name="Hosokawa S."/>
            <person name="Ichikawa Y."/>
            <person name="Idonuma A."/>
            <person name="Iijima M."/>
            <person name="Ikeda M."/>
            <person name="Ikeno M."/>
            <person name="Ito K."/>
            <person name="Ito S."/>
            <person name="Ito T."/>
            <person name="Ito Y."/>
            <person name="Ito Y."/>
            <person name="Iwabuchi A."/>
            <person name="Kamiya K."/>
            <person name="Karasawa W."/>
            <person name="Kurita K."/>
            <person name="Katagiri S."/>
            <person name="Kikuta A."/>
            <person name="Kobayashi H."/>
            <person name="Kobayashi N."/>
            <person name="Machita K."/>
            <person name="Maehara T."/>
            <person name="Masukawa M."/>
            <person name="Mizubayashi T."/>
            <person name="Mukai Y."/>
            <person name="Nagasaki H."/>
            <person name="Nagata Y."/>
            <person name="Naito S."/>
            <person name="Nakashima M."/>
            <person name="Nakama Y."/>
            <person name="Nakamichi Y."/>
            <person name="Nakamura M."/>
            <person name="Meguro A."/>
            <person name="Negishi M."/>
            <person name="Ohta I."/>
            <person name="Ohta T."/>
            <person name="Okamoto M."/>
            <person name="Ono N."/>
            <person name="Saji S."/>
            <person name="Sakaguchi M."/>
            <person name="Sakai K."/>
            <person name="Shibata M."/>
            <person name="Shimokawa T."/>
            <person name="Song J."/>
            <person name="Takazaki Y."/>
            <person name="Terasawa K."/>
            <person name="Tsugane M."/>
            <person name="Tsuji K."/>
            <person name="Ueda S."/>
            <person name="Waki K."/>
            <person name="Yamagata H."/>
            <person name="Yamamoto M."/>
            <person name="Yamamoto S."/>
            <person name="Yamane H."/>
            <person name="Yoshiki S."/>
            <person name="Yoshihara R."/>
            <person name="Yukawa K."/>
            <person name="Zhong H."/>
            <person name="Yano M."/>
            <person name="Yuan Q."/>
            <person name="Ouyang S."/>
            <person name="Liu J."/>
            <person name="Jones K.M."/>
            <person name="Gansberger K."/>
            <person name="Moffat K."/>
            <person name="Hill J."/>
            <person name="Bera J."/>
            <person name="Fadrosh D."/>
            <person name="Jin S."/>
            <person name="Johri S."/>
            <person name="Kim M."/>
            <person name="Overton L."/>
            <person name="Reardon M."/>
            <person name="Tsitrin T."/>
            <person name="Vuong H."/>
            <person name="Weaver B."/>
            <person name="Ciecko A."/>
            <person name="Tallon L."/>
            <person name="Jackson J."/>
            <person name="Pai G."/>
            <person name="Aken S.V."/>
            <person name="Utterback T."/>
            <person name="Reidmuller S."/>
            <person name="Feldblyum T."/>
            <person name="Hsiao J."/>
            <person name="Zismann V."/>
            <person name="Iobst S."/>
            <person name="de Vazeille A.R."/>
            <person name="Buell C.R."/>
            <person name="Ying K."/>
            <person name="Li Y."/>
            <person name="Lu T."/>
            <person name="Huang Y."/>
            <person name="Zhao Q."/>
            <person name="Feng Q."/>
            <person name="Zhang L."/>
            <person name="Zhu J."/>
            <person name="Weng Q."/>
            <person name="Mu J."/>
            <person name="Lu Y."/>
            <person name="Fan D."/>
            <person name="Liu Y."/>
            <person name="Guan J."/>
            <person name="Zhang Y."/>
            <person name="Yu S."/>
            <person name="Liu X."/>
            <person name="Zhang Y."/>
            <person name="Hong G."/>
            <person name="Han B."/>
            <person name="Choisne N."/>
            <person name="Demange N."/>
            <person name="Orjeda G."/>
            <person name="Samain S."/>
            <person name="Cattolico L."/>
            <person name="Pelletier E."/>
            <person name="Couloux A."/>
            <person name="Segurens B."/>
            <person name="Wincker P."/>
            <person name="D'Hont A."/>
            <person name="Scarpelli C."/>
            <person name="Weissenbach J."/>
            <person name="Salanoubat M."/>
            <person name="Quetier F."/>
            <person name="Yu Y."/>
            <person name="Kim H.R."/>
            <person name="Rambo T."/>
            <person name="Currie J."/>
            <person name="Collura K."/>
            <person name="Luo M."/>
            <person name="Yang T."/>
            <person name="Ammiraju J.S.S."/>
            <person name="Engler F."/>
            <person name="Soderlund C."/>
            <person name="Wing R.A."/>
            <person name="Palmer L.E."/>
            <person name="de la Bastide M."/>
            <person name="Spiegel L."/>
            <person name="Nascimento L."/>
            <person name="Zutavern T."/>
            <person name="O'Shaughnessy A."/>
            <person name="Dike S."/>
            <person name="Dedhia N."/>
            <person name="Preston R."/>
            <person name="Balija V."/>
            <person name="McCombie W.R."/>
            <person name="Chow T."/>
            <person name="Chen H."/>
            <person name="Chung M."/>
            <person name="Chen C."/>
            <person name="Shaw J."/>
            <person name="Wu H."/>
            <person name="Hsiao K."/>
            <person name="Chao Y."/>
            <person name="Chu M."/>
            <person name="Cheng C."/>
            <person name="Hour A."/>
            <person name="Lee P."/>
            <person name="Lin S."/>
            <person name="Lin Y."/>
            <person name="Liou J."/>
            <person name="Liu S."/>
            <person name="Hsing Y."/>
            <person name="Raghuvanshi S."/>
            <person name="Mohanty A."/>
            <person name="Bharti A.K."/>
            <person name="Gaur A."/>
            <person name="Gupta V."/>
            <person name="Kumar D."/>
            <person name="Ravi V."/>
            <person name="Vij S."/>
            <person name="Kapur A."/>
            <person name="Khurana P."/>
            <person name="Khurana P."/>
            <person name="Khurana J.P."/>
            <person name="Tyagi A.K."/>
            <person name="Gaikwad K."/>
            <person name="Singh A."/>
            <person name="Dalal V."/>
            <person name="Srivastava S."/>
            <person name="Dixit A."/>
            <person name="Pal A.K."/>
            <person name="Ghazi I.A."/>
            <person name="Yadav M."/>
            <person name="Pandit A."/>
            <person name="Bhargava A."/>
            <person name="Sureshbabu K."/>
            <person name="Batra K."/>
            <person name="Sharma T.R."/>
            <person name="Mohapatra T."/>
            <person name="Singh N.K."/>
            <person name="Messing J."/>
            <person name="Nelson A.B."/>
            <person name="Fuks G."/>
            <person name="Kavchok S."/>
            <person name="Keizer G."/>
            <person name="Linton E."/>
            <person name="Llaca V."/>
            <person name="Song R."/>
            <person name="Tanyolac B."/>
            <person name="Young S."/>
            <person name="Ho-Il K."/>
            <person name="Hahn J.H."/>
            <person name="Sangsakoo G."/>
            <person name="Vanavichit A."/>
            <person name="de Mattos Luiz.A.T."/>
            <person name="Zimmer P.D."/>
            <person name="Malone G."/>
            <person name="Dellagostin O."/>
            <person name="de Oliveira A.C."/>
            <person name="Bevan M."/>
            <person name="Bancroft I."/>
            <person name="Minx P."/>
            <person name="Cordum H."/>
            <person name="Wilson R."/>
            <person name="Cheng Z."/>
            <person name="Jin W."/>
            <person name="Jiang J."/>
            <person name="Leong S.A."/>
            <person name="Iwama H."/>
            <person name="Gojobori T."/>
            <person name="Itoh T."/>
            <person name="Niimura Y."/>
            <person name="Fujii Y."/>
            <person name="Habara T."/>
            <person name="Sakai H."/>
            <person name="Sato Y."/>
            <person name="Wilson G."/>
            <person name="Kumar K."/>
            <person name="McCouch S."/>
            <person name="Juretic N."/>
            <person name="Hoen D."/>
            <person name="Wright S."/>
            <person name="Bruskiewich R."/>
            <person name="Bureau T."/>
            <person name="Miyao A."/>
            <person name="Hirochika H."/>
            <person name="Nishikawa T."/>
            <person name="Kadowaki K."/>
            <person name="Sugiura M."/>
            <person name="Burr B."/>
            <person name="Sasaki T."/>
        </authorList>
    </citation>
    <scope>NUCLEOTIDE SEQUENCE [LARGE SCALE GENOMIC DNA]</scope>
    <source>
        <strain evidence="2">cv. Nipponbare</strain>
    </source>
</reference>
<evidence type="ECO:0000313" key="2">
    <source>
        <dbReference type="Proteomes" id="UP000000763"/>
    </source>
</evidence>